<proteinExistence type="predicted"/>
<reference evidence="1 2" key="1">
    <citation type="journal article" date="2018" name="New Phytol.">
        <title>Phylogenomics of Endogonaceae and evolution of mycorrhizas within Mucoromycota.</title>
        <authorList>
            <person name="Chang Y."/>
            <person name="Desiro A."/>
            <person name="Na H."/>
            <person name="Sandor L."/>
            <person name="Lipzen A."/>
            <person name="Clum A."/>
            <person name="Barry K."/>
            <person name="Grigoriev I.V."/>
            <person name="Martin F.M."/>
            <person name="Stajich J.E."/>
            <person name="Smith M.E."/>
            <person name="Bonito G."/>
            <person name="Spatafora J.W."/>
        </authorList>
    </citation>
    <scope>NUCLEOTIDE SEQUENCE [LARGE SCALE GENOMIC DNA]</scope>
    <source>
        <strain evidence="1 2">GMNB39</strain>
    </source>
</reference>
<name>A0A432ZYY1_9FUNG</name>
<sequence length="117" mass="13028">MRPISRLIRWCSPSLFLCARNEKLNVRPIPAPSTPHLMPIDPPSSSRRGVINSRNFKNLFQDDHDMNGTGDIPYEKLVIGKKLGSGGFKDCFSGFYQGVGASFIYIGVTIIDDLWGI</sequence>
<protein>
    <submittedName>
        <fullName evidence="1">Uncharacterized protein</fullName>
    </submittedName>
</protein>
<comment type="caution">
    <text evidence="1">The sequence shown here is derived from an EMBL/GenBank/DDBJ whole genome shotgun (WGS) entry which is preliminary data.</text>
</comment>
<gene>
    <name evidence="1" type="ORF">BC936DRAFT_143816</name>
</gene>
<dbReference type="Proteomes" id="UP000268093">
    <property type="component" value="Unassembled WGS sequence"/>
</dbReference>
<keyword evidence="2" id="KW-1185">Reference proteome</keyword>
<accession>A0A432ZYY1</accession>
<dbReference type="AlphaFoldDB" id="A0A432ZYY1"/>
<evidence type="ECO:0000313" key="1">
    <source>
        <dbReference type="EMBL" id="RUO95535.1"/>
    </source>
</evidence>
<evidence type="ECO:0000313" key="2">
    <source>
        <dbReference type="Proteomes" id="UP000268093"/>
    </source>
</evidence>
<organism evidence="1 2">
    <name type="scientific">Jimgerdemannia flammicorona</name>
    <dbReference type="NCBI Taxonomy" id="994334"/>
    <lineage>
        <taxon>Eukaryota</taxon>
        <taxon>Fungi</taxon>
        <taxon>Fungi incertae sedis</taxon>
        <taxon>Mucoromycota</taxon>
        <taxon>Mucoromycotina</taxon>
        <taxon>Endogonomycetes</taxon>
        <taxon>Endogonales</taxon>
        <taxon>Endogonaceae</taxon>
        <taxon>Jimgerdemannia</taxon>
    </lineage>
</organism>
<dbReference type="EMBL" id="RBNI01028714">
    <property type="protein sequence ID" value="RUO95535.1"/>
    <property type="molecule type" value="Genomic_DNA"/>
</dbReference>
<dbReference type="OrthoDB" id="4062651at2759"/>